<protein>
    <recommendedName>
        <fullName evidence="4">VQ domain-containing protein</fullName>
    </recommendedName>
</protein>
<dbReference type="PANTHER" id="PTHR33402">
    <property type="entry name" value="VQ MOTIF-CONTAINING PROTEIN 11-LIKE"/>
    <property type="match status" value="1"/>
</dbReference>
<evidence type="ECO:0000256" key="2">
    <source>
        <dbReference type="ARBA" id="ARBA00022553"/>
    </source>
</evidence>
<sequence length="130" mass="14649">MHHHSPPPLDATTTFVQAEPSTFRTIVQRLTGASHPGLLHERRETIKKLEINLNNGKKGSHSQFVGQRERGSLVSPISTLDFLRPSSNANRTRSIVEQQEEEGFYLHGRGAEPELLPLFPLHSPRENMHS</sequence>
<evidence type="ECO:0000313" key="5">
    <source>
        <dbReference type="EMBL" id="KAK8574788.1"/>
    </source>
</evidence>
<keyword evidence="6" id="KW-1185">Reference proteome</keyword>
<gene>
    <name evidence="5" type="ORF">V6N12_062470</name>
</gene>
<dbReference type="EMBL" id="JBBPBM010000007">
    <property type="protein sequence ID" value="KAK8574788.1"/>
    <property type="molecule type" value="Genomic_DNA"/>
</dbReference>
<keyword evidence="2" id="KW-0597">Phosphoprotein</keyword>
<comment type="subcellular location">
    <subcellularLocation>
        <location evidence="1">Nucleus</location>
    </subcellularLocation>
</comment>
<dbReference type="InterPro" id="IPR039611">
    <property type="entry name" value="VQ_4/11/13/19/31/33"/>
</dbReference>
<name>A0ABR2F8Z6_9ROSI</name>
<reference evidence="5 6" key="1">
    <citation type="journal article" date="2024" name="G3 (Bethesda)">
        <title>Genome assembly of Hibiscus sabdariffa L. provides insights into metabolisms of medicinal natural products.</title>
        <authorList>
            <person name="Kim T."/>
        </authorList>
    </citation>
    <scope>NUCLEOTIDE SEQUENCE [LARGE SCALE GENOMIC DNA]</scope>
    <source>
        <strain evidence="5">TK-2024</strain>
        <tissue evidence="5">Old leaves</tissue>
    </source>
</reference>
<evidence type="ECO:0000259" key="4">
    <source>
        <dbReference type="Pfam" id="PF05678"/>
    </source>
</evidence>
<accession>A0ABR2F8Z6</accession>
<evidence type="ECO:0000256" key="3">
    <source>
        <dbReference type="ARBA" id="ARBA00023242"/>
    </source>
</evidence>
<proteinExistence type="predicted"/>
<dbReference type="InterPro" id="IPR008889">
    <property type="entry name" value="VQ"/>
</dbReference>
<keyword evidence="3" id="KW-0539">Nucleus</keyword>
<feature type="domain" description="VQ" evidence="4">
    <location>
        <begin position="11"/>
        <end position="36"/>
    </location>
</feature>
<evidence type="ECO:0000256" key="1">
    <source>
        <dbReference type="ARBA" id="ARBA00004123"/>
    </source>
</evidence>
<evidence type="ECO:0000313" key="6">
    <source>
        <dbReference type="Proteomes" id="UP001472677"/>
    </source>
</evidence>
<dbReference type="PANTHER" id="PTHR33402:SF19">
    <property type="entry name" value="VQ MOTIF-CONTAINING PROTEIN 11"/>
    <property type="match status" value="1"/>
</dbReference>
<dbReference type="Proteomes" id="UP001472677">
    <property type="component" value="Unassembled WGS sequence"/>
</dbReference>
<dbReference type="Pfam" id="PF05678">
    <property type="entry name" value="VQ"/>
    <property type="match status" value="1"/>
</dbReference>
<comment type="caution">
    <text evidence="5">The sequence shown here is derived from an EMBL/GenBank/DDBJ whole genome shotgun (WGS) entry which is preliminary data.</text>
</comment>
<organism evidence="5 6">
    <name type="scientific">Hibiscus sabdariffa</name>
    <name type="common">roselle</name>
    <dbReference type="NCBI Taxonomy" id="183260"/>
    <lineage>
        <taxon>Eukaryota</taxon>
        <taxon>Viridiplantae</taxon>
        <taxon>Streptophyta</taxon>
        <taxon>Embryophyta</taxon>
        <taxon>Tracheophyta</taxon>
        <taxon>Spermatophyta</taxon>
        <taxon>Magnoliopsida</taxon>
        <taxon>eudicotyledons</taxon>
        <taxon>Gunneridae</taxon>
        <taxon>Pentapetalae</taxon>
        <taxon>rosids</taxon>
        <taxon>malvids</taxon>
        <taxon>Malvales</taxon>
        <taxon>Malvaceae</taxon>
        <taxon>Malvoideae</taxon>
        <taxon>Hibiscus</taxon>
    </lineage>
</organism>